<dbReference type="SUPFAM" id="SSF51735">
    <property type="entry name" value="NAD(P)-binding Rossmann-fold domains"/>
    <property type="match status" value="1"/>
</dbReference>
<dbReference type="Proteomes" id="UP000285060">
    <property type="component" value="Unassembled WGS sequence"/>
</dbReference>
<evidence type="ECO:0000259" key="10">
    <source>
        <dbReference type="Pfam" id="PF01113"/>
    </source>
</evidence>
<comment type="cofactor">
    <cofactor evidence="1">
        <name>pyridoxal 5'-phosphate</name>
        <dbReference type="ChEBI" id="CHEBI:597326"/>
    </cofactor>
</comment>
<dbReference type="GeneID" id="20091578"/>
<evidence type="ECO:0000256" key="2">
    <source>
        <dbReference type="ARBA" id="ARBA00007441"/>
    </source>
</evidence>
<feature type="domain" description="Dihydrodipicolinate reductase C-terminal" evidence="11">
    <location>
        <begin position="500"/>
        <end position="613"/>
    </location>
</feature>
<dbReference type="GO" id="GO:0047536">
    <property type="term" value="F:2-aminoadipate transaminase activity"/>
    <property type="evidence" value="ECO:0007669"/>
    <property type="project" value="TreeGrafter"/>
</dbReference>
<dbReference type="EMBL" id="KI914024">
    <property type="protein sequence ID" value="ETV90739.1"/>
    <property type="molecule type" value="Genomic_DNA"/>
</dbReference>
<dbReference type="InterPro" id="IPR015424">
    <property type="entry name" value="PyrdxlP-dep_Trfase"/>
</dbReference>
<evidence type="ECO:0000313" key="12">
    <source>
        <dbReference type="EMBL" id="ETV90739.1"/>
    </source>
</evidence>
<keyword evidence="6" id="KW-0521">NADP</keyword>
<evidence type="ECO:0000256" key="4">
    <source>
        <dbReference type="ARBA" id="ARBA00022576"/>
    </source>
</evidence>
<evidence type="ECO:0000259" key="11">
    <source>
        <dbReference type="Pfam" id="PF05173"/>
    </source>
</evidence>
<keyword evidence="7" id="KW-0663">Pyridoxal phosphate</keyword>
<evidence type="ECO:0000256" key="7">
    <source>
        <dbReference type="ARBA" id="ARBA00022898"/>
    </source>
</evidence>
<dbReference type="InterPro" id="IPR004839">
    <property type="entry name" value="Aminotransferase_I/II_large"/>
</dbReference>
<dbReference type="GO" id="GO:0008839">
    <property type="term" value="F:4-hydroxy-tetrahydrodipicolinate reductase"/>
    <property type="evidence" value="ECO:0007669"/>
    <property type="project" value="InterPro"/>
</dbReference>
<evidence type="ECO:0000256" key="1">
    <source>
        <dbReference type="ARBA" id="ARBA00001933"/>
    </source>
</evidence>
<dbReference type="GO" id="GO:0009089">
    <property type="term" value="P:lysine biosynthetic process via diaminopimelate"/>
    <property type="evidence" value="ECO:0007669"/>
    <property type="project" value="InterPro"/>
</dbReference>
<organism evidence="12">
    <name type="scientific">Aphanomyces invadans</name>
    <dbReference type="NCBI Taxonomy" id="157072"/>
    <lineage>
        <taxon>Eukaryota</taxon>
        <taxon>Sar</taxon>
        <taxon>Stramenopiles</taxon>
        <taxon>Oomycota</taxon>
        <taxon>Saprolegniomycetes</taxon>
        <taxon>Saprolegniales</taxon>
        <taxon>Verrucalvaceae</taxon>
        <taxon>Aphanomyces</taxon>
    </lineage>
</organism>
<protein>
    <recommendedName>
        <fullName evidence="15">Dihydrodipicolinate reductase</fullName>
    </recommendedName>
</protein>
<dbReference type="PANTHER" id="PTHR42858">
    <property type="entry name" value="AMINOTRANSFERASE"/>
    <property type="match status" value="1"/>
</dbReference>
<dbReference type="Gene3D" id="3.90.1150.10">
    <property type="entry name" value="Aspartate Aminotransferase, domain 1"/>
    <property type="match status" value="1"/>
</dbReference>
<evidence type="ECO:0000313" key="13">
    <source>
        <dbReference type="EMBL" id="RHY29006.1"/>
    </source>
</evidence>
<keyword evidence="8" id="KW-0560">Oxidoreductase</keyword>
<dbReference type="InterPro" id="IPR015422">
    <property type="entry name" value="PyrdxlP-dep_Trfase_small"/>
</dbReference>
<feature type="domain" description="Aminotransferase class I/classII large" evidence="9">
    <location>
        <begin position="15"/>
        <end position="372"/>
    </location>
</feature>
<comment type="similarity">
    <text evidence="2">Belongs to the class-I pyridoxal-phosphate-dependent aminotransferase family.</text>
</comment>
<evidence type="ECO:0000313" key="14">
    <source>
        <dbReference type="Proteomes" id="UP000285060"/>
    </source>
</evidence>
<name>A0A024T9R0_9STRA</name>
<dbReference type="InterPro" id="IPR015421">
    <property type="entry name" value="PyrdxlP-dep_Trfase_major"/>
</dbReference>
<dbReference type="CDD" id="cd00609">
    <property type="entry name" value="AAT_like"/>
    <property type="match status" value="1"/>
</dbReference>
<dbReference type="Gene3D" id="3.40.50.720">
    <property type="entry name" value="NAD(P)-binding Rossmann-like Domain"/>
    <property type="match status" value="1"/>
</dbReference>
<sequence length="614" mass="66741">MGDYGQYIVPTADVMINFKVGQPAPTMLPLQLIRESAADKFLETDPMFLQYGHIKGYPKFRQALAKFLSDGYHAPVDPERLFVTNGITGGLALLISLYLKSGDLVFMEEPTYFLALSIMKDFKMNVKQIEMEEDGLNVDKLEEVLRSGVVPKVFYTIPTCHNPTGRTMSTAKRQKLVKLSHEYGFTIIADEVYQLLSFPHVTPPPPFFTFDKYDTVLALGSFSKILAPALRLGWVQGSPKLLQPLIASGQLDSSGGINPVIQGIVHTALTSGRQSQHLKWTTETLWTRADTLMKALEAKLPAGTTFERPDGGYFILVRLPEGLHASELLPIAEKHKVQFLPGASFAKSMSNYLRLSFSWYTAEEMIIGAERLAAAITEYQTTKGSSTAMTTSESTAVTSVALHGSNGRLGSLIASELQKDSAFVSAGVLDVRSSTSIPSSTQVIIDVTLPSGTAALVETLLKGSTYPALVVGTTGSLPLDLLRQYAEKAPVVIKSNFSVGVPLVAELAAAAAQALPKGNDWNVQLMEIHHTKKLDAPSGTGKTLVSAIKRTGAFDKVECESLRLGDEIGTHTVYFAGPGERIEIKHVATRREVFALGALRTAAWAVKQPKGLYF</sequence>
<dbReference type="STRING" id="157072.A0A024T9R0"/>
<dbReference type="SUPFAM" id="SSF53383">
    <property type="entry name" value="PLP-dependent transferases"/>
    <property type="match status" value="1"/>
</dbReference>
<evidence type="ECO:0000259" key="9">
    <source>
        <dbReference type="Pfam" id="PF00155"/>
    </source>
</evidence>
<reference evidence="13 14" key="2">
    <citation type="submission" date="2018-08" db="EMBL/GenBank/DDBJ databases">
        <title>Aphanomyces genome sequencing and annotation.</title>
        <authorList>
            <person name="Minardi D."/>
            <person name="Oidtmann B."/>
            <person name="Van Der Giezen M."/>
            <person name="Studholme D.J."/>
        </authorList>
    </citation>
    <scope>NUCLEOTIDE SEQUENCE [LARGE SCALE GENOMIC DNA]</scope>
    <source>
        <strain evidence="13 14">NJM0002</strain>
    </source>
</reference>
<dbReference type="InterPro" id="IPR000846">
    <property type="entry name" value="DapB_N"/>
</dbReference>
<dbReference type="Pfam" id="PF00155">
    <property type="entry name" value="Aminotran_1_2"/>
    <property type="match status" value="1"/>
</dbReference>
<evidence type="ECO:0008006" key="15">
    <source>
        <dbReference type="Google" id="ProtNLM"/>
    </source>
</evidence>
<dbReference type="InterPro" id="IPR022663">
    <property type="entry name" value="DapB_C"/>
</dbReference>
<dbReference type="Pfam" id="PF01113">
    <property type="entry name" value="DapB_N"/>
    <property type="match status" value="1"/>
</dbReference>
<reference evidence="12" key="1">
    <citation type="submission" date="2013-12" db="EMBL/GenBank/DDBJ databases">
        <title>The Genome Sequence of Aphanomyces invadans NJM9701.</title>
        <authorList>
            <consortium name="The Broad Institute Genomics Platform"/>
            <person name="Russ C."/>
            <person name="Tyler B."/>
            <person name="van West P."/>
            <person name="Dieguez-Uribeondo J."/>
            <person name="Young S.K."/>
            <person name="Zeng Q."/>
            <person name="Gargeya S."/>
            <person name="Fitzgerald M."/>
            <person name="Abouelleil A."/>
            <person name="Alvarado L."/>
            <person name="Chapman S.B."/>
            <person name="Gainer-Dewar J."/>
            <person name="Goldberg J."/>
            <person name="Griggs A."/>
            <person name="Gujja S."/>
            <person name="Hansen M."/>
            <person name="Howarth C."/>
            <person name="Imamovic A."/>
            <person name="Ireland A."/>
            <person name="Larimer J."/>
            <person name="McCowan C."/>
            <person name="Murphy C."/>
            <person name="Pearson M."/>
            <person name="Poon T.W."/>
            <person name="Priest M."/>
            <person name="Roberts A."/>
            <person name="Saif S."/>
            <person name="Shea T."/>
            <person name="Sykes S."/>
            <person name="Wortman J."/>
            <person name="Nusbaum C."/>
            <person name="Birren B."/>
        </authorList>
    </citation>
    <scope>NUCLEOTIDE SEQUENCE [LARGE SCALE GENOMIC DNA]</scope>
    <source>
        <strain evidence="12">NJM9701</strain>
    </source>
</reference>
<dbReference type="Gene3D" id="3.30.360.10">
    <property type="entry name" value="Dihydrodipicolinate Reductase, domain 2"/>
    <property type="match status" value="1"/>
</dbReference>
<dbReference type="VEuPathDB" id="FungiDB:H310_14528"/>
<dbReference type="OrthoDB" id="691673at2759"/>
<comment type="subunit">
    <text evidence="3">Homodimer.</text>
</comment>
<dbReference type="RefSeq" id="XP_008880629.1">
    <property type="nucleotide sequence ID" value="XM_008882407.1"/>
</dbReference>
<dbReference type="AlphaFoldDB" id="A0A024T9R0"/>
<keyword evidence="5" id="KW-0808">Transferase</keyword>
<dbReference type="GO" id="GO:0030170">
    <property type="term" value="F:pyridoxal phosphate binding"/>
    <property type="evidence" value="ECO:0007669"/>
    <property type="project" value="InterPro"/>
</dbReference>
<evidence type="ECO:0000256" key="3">
    <source>
        <dbReference type="ARBA" id="ARBA00011738"/>
    </source>
</evidence>
<gene>
    <name evidence="13" type="ORF">DYB32_005530</name>
    <name evidence="12" type="ORF">H310_14528</name>
</gene>
<dbReference type="SUPFAM" id="SSF55347">
    <property type="entry name" value="Glyceraldehyde-3-phosphate dehydrogenase-like, C-terminal domain"/>
    <property type="match status" value="1"/>
</dbReference>
<dbReference type="PANTHER" id="PTHR42858:SF1">
    <property type="entry name" value="LD15494P"/>
    <property type="match status" value="1"/>
</dbReference>
<evidence type="ECO:0000256" key="5">
    <source>
        <dbReference type="ARBA" id="ARBA00022679"/>
    </source>
</evidence>
<evidence type="ECO:0000256" key="8">
    <source>
        <dbReference type="ARBA" id="ARBA00023002"/>
    </source>
</evidence>
<dbReference type="EMBL" id="QUSY01000494">
    <property type="protein sequence ID" value="RHY29006.1"/>
    <property type="molecule type" value="Genomic_DNA"/>
</dbReference>
<dbReference type="Gene3D" id="3.40.640.10">
    <property type="entry name" value="Type I PLP-dependent aspartate aminotransferase-like (Major domain)"/>
    <property type="match status" value="1"/>
</dbReference>
<dbReference type="eggNOG" id="KOG0634">
    <property type="taxonomic scope" value="Eukaryota"/>
</dbReference>
<dbReference type="Pfam" id="PF05173">
    <property type="entry name" value="DapB_C"/>
    <property type="match status" value="1"/>
</dbReference>
<evidence type="ECO:0000256" key="6">
    <source>
        <dbReference type="ARBA" id="ARBA00022857"/>
    </source>
</evidence>
<accession>A0A024T9R0</accession>
<feature type="domain" description="Dihydrodipicolinate reductase N-terminal" evidence="10">
    <location>
        <begin position="399"/>
        <end position="497"/>
    </location>
</feature>
<keyword evidence="14" id="KW-1185">Reference proteome</keyword>
<keyword evidence="4" id="KW-0032">Aminotransferase</keyword>
<dbReference type="InterPro" id="IPR036291">
    <property type="entry name" value="NAD(P)-bd_dom_sf"/>
</dbReference>
<dbReference type="FunFam" id="3.40.640.10:FF:000053">
    <property type="entry name" value="Aminotransferase, class I"/>
    <property type="match status" value="1"/>
</dbReference>
<proteinExistence type="inferred from homology"/>